<dbReference type="RefSeq" id="WP_154530294.1">
    <property type="nucleotide sequence ID" value="NZ_VULX01000002.1"/>
</dbReference>
<keyword evidence="5 6" id="KW-0472">Membrane</keyword>
<feature type="transmembrane region" description="Helical" evidence="6">
    <location>
        <begin position="82"/>
        <end position="103"/>
    </location>
</feature>
<evidence type="ECO:0000256" key="6">
    <source>
        <dbReference type="SAM" id="Phobius"/>
    </source>
</evidence>
<evidence type="ECO:0000256" key="2">
    <source>
        <dbReference type="ARBA" id="ARBA00022475"/>
    </source>
</evidence>
<evidence type="ECO:0000313" key="8">
    <source>
        <dbReference type="EMBL" id="MSR90408.1"/>
    </source>
</evidence>
<feature type="transmembrane region" description="Helical" evidence="6">
    <location>
        <begin position="163"/>
        <end position="188"/>
    </location>
</feature>
<feature type="transmembrane region" description="Helical" evidence="6">
    <location>
        <begin position="109"/>
        <end position="126"/>
    </location>
</feature>
<dbReference type="PANTHER" id="PTHR10010">
    <property type="entry name" value="SOLUTE CARRIER FAMILY 34 SODIUM PHOSPHATE , MEMBER 2-RELATED"/>
    <property type="match status" value="1"/>
</dbReference>
<feature type="transmembrane region" description="Helical" evidence="6">
    <location>
        <begin position="242"/>
        <end position="259"/>
    </location>
</feature>
<dbReference type="NCBIfam" id="NF037997">
    <property type="entry name" value="Na_Pi_symport"/>
    <property type="match status" value="1"/>
</dbReference>
<keyword evidence="9" id="KW-1185">Reference proteome</keyword>
<evidence type="ECO:0000256" key="1">
    <source>
        <dbReference type="ARBA" id="ARBA00004651"/>
    </source>
</evidence>
<comment type="caution">
    <text evidence="8">The sequence shown here is derived from an EMBL/GenBank/DDBJ whole genome shotgun (WGS) entry which is preliminary data.</text>
</comment>
<dbReference type="InterPro" id="IPR038078">
    <property type="entry name" value="PhoU-like_sf"/>
</dbReference>
<feature type="domain" description="PhoU" evidence="7">
    <location>
        <begin position="451"/>
        <end position="534"/>
    </location>
</feature>
<proteinExistence type="predicted"/>
<keyword evidence="3 6" id="KW-0812">Transmembrane</keyword>
<gene>
    <name evidence="8" type="ORF">FYJ33_02995</name>
</gene>
<comment type="subcellular location">
    <subcellularLocation>
        <location evidence="1">Cell membrane</location>
        <topology evidence="1">Multi-pass membrane protein</topology>
    </subcellularLocation>
</comment>
<dbReference type="Pfam" id="PF01895">
    <property type="entry name" value="PhoU"/>
    <property type="match status" value="2"/>
</dbReference>
<keyword evidence="2" id="KW-1003">Cell membrane</keyword>
<evidence type="ECO:0000256" key="3">
    <source>
        <dbReference type="ARBA" id="ARBA00022692"/>
    </source>
</evidence>
<dbReference type="InterPro" id="IPR004633">
    <property type="entry name" value="NaPi_cotrn-rel/YqeW-like"/>
</dbReference>
<evidence type="ECO:0000256" key="5">
    <source>
        <dbReference type="ARBA" id="ARBA00023136"/>
    </source>
</evidence>
<dbReference type="AlphaFoldDB" id="A0A7X2T115"/>
<protein>
    <submittedName>
        <fullName evidence="8">Na/Pi cotransporter family protein</fullName>
    </submittedName>
</protein>
<feature type="transmembrane region" description="Helical" evidence="6">
    <location>
        <begin position="209"/>
        <end position="230"/>
    </location>
</feature>
<reference evidence="8 9" key="1">
    <citation type="submission" date="2019-08" db="EMBL/GenBank/DDBJ databases">
        <title>In-depth cultivation of the pig gut microbiome towards novel bacterial diversity and tailored functional studies.</title>
        <authorList>
            <person name="Wylensek D."/>
            <person name="Hitch T.C.A."/>
            <person name="Clavel T."/>
        </authorList>
    </citation>
    <scope>NUCLEOTIDE SEQUENCE [LARGE SCALE GENOMIC DNA]</scope>
    <source>
        <strain evidence="8 9">WCA-383-APC-5B</strain>
    </source>
</reference>
<evidence type="ECO:0000256" key="4">
    <source>
        <dbReference type="ARBA" id="ARBA00022989"/>
    </source>
</evidence>
<dbReference type="GO" id="GO:0005436">
    <property type="term" value="F:sodium:phosphate symporter activity"/>
    <property type="evidence" value="ECO:0007669"/>
    <property type="project" value="InterPro"/>
</dbReference>
<dbReference type="SUPFAM" id="SSF109755">
    <property type="entry name" value="PhoU-like"/>
    <property type="match status" value="1"/>
</dbReference>
<accession>A0A7X2T115</accession>
<dbReference type="PANTHER" id="PTHR10010:SF46">
    <property type="entry name" value="SODIUM-DEPENDENT PHOSPHATE TRANSPORT PROTEIN 2B"/>
    <property type="match status" value="1"/>
</dbReference>
<dbReference type="GO" id="GO:0005886">
    <property type="term" value="C:plasma membrane"/>
    <property type="evidence" value="ECO:0007669"/>
    <property type="project" value="UniProtKB-SubCell"/>
</dbReference>
<dbReference type="NCBIfam" id="TIGR00704">
    <property type="entry name" value="NaPi_cotrn_rel"/>
    <property type="match status" value="1"/>
</dbReference>
<evidence type="ECO:0000259" key="7">
    <source>
        <dbReference type="Pfam" id="PF01895"/>
    </source>
</evidence>
<dbReference type="Gene3D" id="1.20.58.220">
    <property type="entry name" value="Phosphate transport system protein phou homolog 2, domain 2"/>
    <property type="match status" value="1"/>
</dbReference>
<feature type="transmembrane region" description="Helical" evidence="6">
    <location>
        <begin position="48"/>
        <end position="75"/>
    </location>
</feature>
<feature type="transmembrane region" description="Helical" evidence="6">
    <location>
        <begin position="133"/>
        <end position="151"/>
    </location>
</feature>
<feature type="domain" description="PhoU" evidence="7">
    <location>
        <begin position="347"/>
        <end position="432"/>
    </location>
</feature>
<keyword evidence="4 6" id="KW-1133">Transmembrane helix</keyword>
<organism evidence="8 9">
    <name type="scientific">Inconstantimicrobium porci</name>
    <dbReference type="NCBI Taxonomy" id="2652291"/>
    <lineage>
        <taxon>Bacteria</taxon>
        <taxon>Bacillati</taxon>
        <taxon>Bacillota</taxon>
        <taxon>Clostridia</taxon>
        <taxon>Eubacteriales</taxon>
        <taxon>Clostridiaceae</taxon>
        <taxon>Inconstantimicrobium</taxon>
    </lineage>
</organism>
<dbReference type="Pfam" id="PF02690">
    <property type="entry name" value="Na_Pi_cotrans"/>
    <property type="match status" value="1"/>
</dbReference>
<dbReference type="GO" id="GO:0044341">
    <property type="term" value="P:sodium-dependent phosphate transport"/>
    <property type="evidence" value="ECO:0007669"/>
    <property type="project" value="InterPro"/>
</dbReference>
<dbReference type="InterPro" id="IPR026022">
    <property type="entry name" value="PhoU_dom"/>
</dbReference>
<dbReference type="EMBL" id="VULX01000002">
    <property type="protein sequence ID" value="MSR90408.1"/>
    <property type="molecule type" value="Genomic_DNA"/>
</dbReference>
<dbReference type="Proteomes" id="UP000460287">
    <property type="component" value="Unassembled WGS sequence"/>
</dbReference>
<name>A0A7X2T115_9CLOT</name>
<dbReference type="InterPro" id="IPR003841">
    <property type="entry name" value="Na/Pi_transpt"/>
</dbReference>
<sequence length="540" mass="58490">MEATKIIIQLIGGLGLFLYGMNLMGDGLENSAGDKLKNILEKVTSNPVSAVLVGAIVTAVIQSSSATTVMVVGFVNAGLMNLTQAAGIIMGANIGTTITAQLVAFNLDAVAPIFVGVGTVIVLSAKGKKRKEFGNIILGFGILFMGMGLMSDSMKPLTNSPQFTNIIVAIGDNWILGMLAGLALTAVLQSSSATTGILIALTATGHINVGIAIPVLFGCNIGTCITAMLASIGTNKTAHKAALIHLFFNTLGAFIFIPFRGQLAGIVQYIVPGTDPESVKRQIANVHTIFNISNTILLLPLTKYLIYVVNKIIPGHDEIDKKGPKFIENRLLQTPVIAAGQVIKETIRMANIARKNLEMAVEAFKTNDNTLVEKVYENEKTINILEESITEYLIKLSKCDLSEKERSIVGATYHVINDIERIGDHAENVADLTTEKIVKNVRYSDQALKEIDNMFKYTLTSVNIAIESYETRDPKKADSIFAVEVRVDTLEREYRDNHIKRLNNGECNAYAGTLFIDLLSNFERISDHAENIAGSVIENN</sequence>
<feature type="transmembrane region" description="Helical" evidence="6">
    <location>
        <begin position="7"/>
        <end position="28"/>
    </location>
</feature>
<evidence type="ECO:0000313" key="9">
    <source>
        <dbReference type="Proteomes" id="UP000460287"/>
    </source>
</evidence>